<proteinExistence type="predicted"/>
<gene>
    <name evidence="2" type="ORF">BG653_02160</name>
</gene>
<sequence length="76" mass="7679">MGRVTLLTTTLTVAPVQAPDEPLPAPWFAPAPPPVFPPPGRLGAPDSGRAADDISRLGVLLTACAAGARVPTDPGQ</sequence>
<organism evidence="2 3">
    <name type="scientific">Streptomyces platensis</name>
    <dbReference type="NCBI Taxonomy" id="58346"/>
    <lineage>
        <taxon>Bacteria</taxon>
        <taxon>Bacillati</taxon>
        <taxon>Actinomycetota</taxon>
        <taxon>Actinomycetes</taxon>
        <taxon>Kitasatosporales</taxon>
        <taxon>Streptomycetaceae</taxon>
        <taxon>Streptomyces</taxon>
    </lineage>
</organism>
<accession>A0ABX3Y066</accession>
<dbReference type="GeneID" id="90929048"/>
<feature type="compositionally biased region" description="Pro residues" evidence="1">
    <location>
        <begin position="24"/>
        <end position="40"/>
    </location>
</feature>
<dbReference type="RefSeq" id="WP_244329568.1">
    <property type="nucleotide sequence ID" value="NZ_BAABSS010000093.1"/>
</dbReference>
<evidence type="ECO:0000313" key="2">
    <source>
        <dbReference type="EMBL" id="OSY46488.1"/>
    </source>
</evidence>
<name>A0ABX3Y066_STRPT</name>
<comment type="caution">
    <text evidence="2">The sequence shown here is derived from an EMBL/GenBank/DDBJ whole genome shotgun (WGS) entry which is preliminary data.</text>
</comment>
<keyword evidence="3" id="KW-1185">Reference proteome</keyword>
<dbReference type="Proteomes" id="UP000194225">
    <property type="component" value="Unassembled WGS sequence"/>
</dbReference>
<evidence type="ECO:0000313" key="3">
    <source>
        <dbReference type="Proteomes" id="UP000194225"/>
    </source>
</evidence>
<reference evidence="2 3" key="1">
    <citation type="submission" date="2016-09" db="EMBL/GenBank/DDBJ databases">
        <title>Streptomyces platensis DSM40041, a candidate organism with high potential of specific P450 cytochromes.</title>
        <authorList>
            <person name="Grumaz C."/>
            <person name="Vainshtein Y."/>
            <person name="Kirstahler P."/>
            <person name="Sohn K."/>
        </authorList>
    </citation>
    <scope>NUCLEOTIDE SEQUENCE [LARGE SCALE GENOMIC DNA]</scope>
    <source>
        <strain evidence="2 3">DSM 40041</strain>
    </source>
</reference>
<evidence type="ECO:0000256" key="1">
    <source>
        <dbReference type="SAM" id="MobiDB-lite"/>
    </source>
</evidence>
<feature type="region of interest" description="Disordered" evidence="1">
    <location>
        <begin position="24"/>
        <end position="50"/>
    </location>
</feature>
<protein>
    <submittedName>
        <fullName evidence="2">Uncharacterized protein</fullName>
    </submittedName>
</protein>
<dbReference type="EMBL" id="MIGA01000010">
    <property type="protein sequence ID" value="OSY46488.1"/>
    <property type="molecule type" value="Genomic_DNA"/>
</dbReference>